<protein>
    <submittedName>
        <fullName evidence="1">Nuclear transport factor 2 family protein</fullName>
    </submittedName>
</protein>
<comment type="caution">
    <text evidence="1">The sequence shown here is derived from an EMBL/GenBank/DDBJ whole genome shotgun (WGS) entry which is preliminary data.</text>
</comment>
<accession>A0A145SN19</accession>
<proteinExistence type="predicted"/>
<dbReference type="GeneID" id="99705803"/>
<name>A0A145SN19_9ENTR</name>
<evidence type="ECO:0000313" key="2">
    <source>
        <dbReference type="Proteomes" id="UP000244004"/>
    </source>
</evidence>
<dbReference type="Proteomes" id="UP000244004">
    <property type="component" value="Unassembled WGS sequence"/>
</dbReference>
<dbReference type="SUPFAM" id="SSF54427">
    <property type="entry name" value="NTF2-like"/>
    <property type="match status" value="1"/>
</dbReference>
<sequence length="144" mass="16645">MSTLPSVISRFVDYYATLDTQPPSALAKIYRADATLIDPFGEHSGLFAIQRYFTHLLANVQRCRFTVDAPLQQGDRFVVTWMMHWSHPRIARGAMRQLPGCSVVDMRDDRIVRQRDYYDAGEMIYEHLPVLGWAVRGVKRRVKS</sequence>
<reference evidence="1 2" key="1">
    <citation type="submission" date="2018-01" db="EMBL/GenBank/DDBJ databases">
        <title>Geographic spread and resistance mechanisms of dominant carbapenem-resistant Enterobacter cloacae complex clones ST171 and ST78.</title>
        <authorList>
            <person name="Gomez-Simmonds A."/>
            <person name="Annavajhala M.K."/>
            <person name="Wang Z."/>
            <person name="Macesic N."/>
            <person name="Hu Y."/>
            <person name="Giddins M.J."/>
            <person name="O'Malley A."/>
            <person name="Toussaint N.C."/>
            <person name="Whittier S."/>
            <person name="Torres V.J."/>
            <person name="Uhlemann A.-C."/>
        </authorList>
    </citation>
    <scope>NUCLEOTIDE SEQUENCE [LARGE SCALE GENOMIC DNA]</scope>
    <source>
        <strain evidence="1 2">78</strain>
    </source>
</reference>
<dbReference type="AlphaFoldDB" id="A0A145SN19"/>
<gene>
    <name evidence="1" type="ORF">C1O12_08660</name>
</gene>
<dbReference type="Gene3D" id="3.10.450.50">
    <property type="match status" value="1"/>
</dbReference>
<accession>A0A3S0PGF4</accession>
<dbReference type="InterPro" id="IPR037401">
    <property type="entry name" value="SnoaL-like"/>
</dbReference>
<evidence type="ECO:0000313" key="1">
    <source>
        <dbReference type="EMBL" id="PTX88456.1"/>
    </source>
</evidence>
<organism evidence="1 2">
    <name type="scientific">Enterobacter hormaechei</name>
    <dbReference type="NCBI Taxonomy" id="158836"/>
    <lineage>
        <taxon>Bacteria</taxon>
        <taxon>Pseudomonadati</taxon>
        <taxon>Pseudomonadota</taxon>
        <taxon>Gammaproteobacteria</taxon>
        <taxon>Enterobacterales</taxon>
        <taxon>Enterobacteriaceae</taxon>
        <taxon>Enterobacter</taxon>
        <taxon>Enterobacter cloacae complex</taxon>
    </lineage>
</organism>
<dbReference type="InterPro" id="IPR032710">
    <property type="entry name" value="NTF2-like_dom_sf"/>
</dbReference>
<dbReference type="RefSeq" id="WP_022648036.1">
    <property type="nucleotide sequence ID" value="NZ_AP025764.1"/>
</dbReference>
<dbReference type="EMBL" id="PNXT01000001">
    <property type="protein sequence ID" value="PTX88456.1"/>
    <property type="molecule type" value="Genomic_DNA"/>
</dbReference>
<accession>A0A155D6V3</accession>
<dbReference type="Pfam" id="PF12680">
    <property type="entry name" value="SnoaL_2"/>
    <property type="match status" value="1"/>
</dbReference>